<organism evidence="1 2">
    <name type="scientific">Coniosporium uncinatum</name>
    <dbReference type="NCBI Taxonomy" id="93489"/>
    <lineage>
        <taxon>Eukaryota</taxon>
        <taxon>Fungi</taxon>
        <taxon>Dikarya</taxon>
        <taxon>Ascomycota</taxon>
        <taxon>Pezizomycotina</taxon>
        <taxon>Dothideomycetes</taxon>
        <taxon>Dothideomycetes incertae sedis</taxon>
        <taxon>Coniosporium</taxon>
    </lineage>
</organism>
<feature type="non-terminal residue" evidence="1">
    <location>
        <position position="346"/>
    </location>
</feature>
<evidence type="ECO:0000313" key="2">
    <source>
        <dbReference type="Proteomes" id="UP001186974"/>
    </source>
</evidence>
<protein>
    <submittedName>
        <fullName evidence="1">Uncharacterized protein</fullName>
    </submittedName>
</protein>
<reference evidence="1" key="1">
    <citation type="submission" date="2024-09" db="EMBL/GenBank/DDBJ databases">
        <title>Black Yeasts Isolated from many extreme environments.</title>
        <authorList>
            <person name="Coleine C."/>
            <person name="Stajich J.E."/>
            <person name="Selbmann L."/>
        </authorList>
    </citation>
    <scope>NUCLEOTIDE SEQUENCE</scope>
    <source>
        <strain evidence="1">CCFEE 5737</strain>
    </source>
</reference>
<dbReference type="Proteomes" id="UP001186974">
    <property type="component" value="Unassembled WGS sequence"/>
</dbReference>
<gene>
    <name evidence="1" type="ORF">LTS18_000320</name>
</gene>
<dbReference type="EMBL" id="JAWDJW010011437">
    <property type="protein sequence ID" value="KAK3044804.1"/>
    <property type="molecule type" value="Genomic_DNA"/>
</dbReference>
<keyword evidence="2" id="KW-1185">Reference proteome</keyword>
<evidence type="ECO:0000313" key="1">
    <source>
        <dbReference type="EMBL" id="KAK3044804.1"/>
    </source>
</evidence>
<sequence>MDAVVQPGVGYEDLNKELASQGLFFPVDPGPGAQIGGMISQGCSGTNAYRYGTMKDWVLGLTVVLADGTIVKTRHRPRKSSAGYNLTQLMVGSEGTLGIVTEASLKLTSKPENVRVAVLAFPTTQKAVDTAVRVVQADMPVAAMELLDGFTMKAVNLAGHCEKQYAEVPTLFMKFSGSERGVQEQIDRIKSFAQASRCRSFDLSQSDEEADSLWTARKTALWSLLAMKSDPSDHFISADTAVPISGLAKIIDETQEKLTASGLLGSFLGHVGDGNFHTTVLYGAADKEKARKIIHDVQKRAIELEGTITGEHGIGLEYRDMLVNELGPSYVDMMRQVKLALDPHCL</sequence>
<name>A0ACC3CUU2_9PEZI</name>
<proteinExistence type="predicted"/>
<comment type="caution">
    <text evidence="1">The sequence shown here is derived from an EMBL/GenBank/DDBJ whole genome shotgun (WGS) entry which is preliminary data.</text>
</comment>
<accession>A0ACC3CUU2</accession>